<proteinExistence type="predicted"/>
<evidence type="ECO:0000313" key="2">
    <source>
        <dbReference type="Proteomes" id="UP000600918"/>
    </source>
</evidence>
<reference evidence="1" key="1">
    <citation type="journal article" date="2020" name="G3 (Bethesda)">
        <title>High-Quality Assemblies for Three Invasive Social Wasps from the &lt;i&gt;Vespula&lt;/i&gt; Genus.</title>
        <authorList>
            <person name="Harrop T.W.R."/>
            <person name="Guhlin J."/>
            <person name="McLaughlin G.M."/>
            <person name="Permina E."/>
            <person name="Stockwell P."/>
            <person name="Gilligan J."/>
            <person name="Le Lec M.F."/>
            <person name="Gruber M.A.M."/>
            <person name="Quinn O."/>
            <person name="Lovegrove M."/>
            <person name="Duncan E.J."/>
            <person name="Remnant E.J."/>
            <person name="Van Eeckhoven J."/>
            <person name="Graham B."/>
            <person name="Knapp R.A."/>
            <person name="Langford K.W."/>
            <person name="Kronenberg Z."/>
            <person name="Press M.O."/>
            <person name="Eacker S.M."/>
            <person name="Wilson-Rankin E.E."/>
            <person name="Purcell J."/>
            <person name="Lester P.J."/>
            <person name="Dearden P.K."/>
        </authorList>
    </citation>
    <scope>NUCLEOTIDE SEQUENCE</scope>
    <source>
        <strain evidence="1">Volc-1</strain>
    </source>
</reference>
<evidence type="ECO:0000313" key="1">
    <source>
        <dbReference type="EMBL" id="KAF7389734.1"/>
    </source>
</evidence>
<name>A0A834MZS8_VESPE</name>
<organism evidence="1 2">
    <name type="scientific">Vespula pensylvanica</name>
    <name type="common">Western yellow jacket</name>
    <name type="synonym">Wasp</name>
    <dbReference type="NCBI Taxonomy" id="30213"/>
    <lineage>
        <taxon>Eukaryota</taxon>
        <taxon>Metazoa</taxon>
        <taxon>Ecdysozoa</taxon>
        <taxon>Arthropoda</taxon>
        <taxon>Hexapoda</taxon>
        <taxon>Insecta</taxon>
        <taxon>Pterygota</taxon>
        <taxon>Neoptera</taxon>
        <taxon>Endopterygota</taxon>
        <taxon>Hymenoptera</taxon>
        <taxon>Apocrita</taxon>
        <taxon>Aculeata</taxon>
        <taxon>Vespoidea</taxon>
        <taxon>Vespidae</taxon>
        <taxon>Vespinae</taxon>
        <taxon>Vespula</taxon>
    </lineage>
</organism>
<dbReference type="AlphaFoldDB" id="A0A834MZS8"/>
<gene>
    <name evidence="1" type="ORF">H0235_018218</name>
</gene>
<comment type="caution">
    <text evidence="1">The sequence shown here is derived from an EMBL/GenBank/DDBJ whole genome shotgun (WGS) entry which is preliminary data.</text>
</comment>
<accession>A0A834MZS8</accession>
<dbReference type="EMBL" id="JACSDY010000024">
    <property type="protein sequence ID" value="KAF7389734.1"/>
    <property type="molecule type" value="Genomic_DNA"/>
</dbReference>
<protein>
    <submittedName>
        <fullName evidence="1">Uncharacterized protein</fullName>
    </submittedName>
</protein>
<keyword evidence="2" id="KW-1185">Reference proteome</keyword>
<dbReference type="Proteomes" id="UP000600918">
    <property type="component" value="Unassembled WGS sequence"/>
</dbReference>
<sequence>MSVVALVLVERGEGEGIKEGEGRSTGNGEDYCGTGLEGVWQEADGNGVRDTRYGFAQSTVLPFNPPRHPDSS</sequence>